<evidence type="ECO:0000256" key="3">
    <source>
        <dbReference type="ARBA" id="ARBA00022960"/>
    </source>
</evidence>
<feature type="region of interest" description="Disordered" evidence="6">
    <location>
        <begin position="278"/>
        <end position="311"/>
    </location>
</feature>
<evidence type="ECO:0000256" key="5">
    <source>
        <dbReference type="PIRNR" id="PIRNR038471"/>
    </source>
</evidence>
<name>A0ABV4K521_9BACT</name>
<reference evidence="9 10" key="1">
    <citation type="submission" date="2024-08" db="EMBL/GenBank/DDBJ databases">
        <title>Sulfate-reducing bacteria isolated from formation water of the oil field in Kazakhstan and description of Pseudodesulfovibrio sp.</title>
        <authorList>
            <person name="Bidzhieva S.K."/>
            <person name="Tourova T.P."/>
            <person name="Grouzdev D.S."/>
            <person name="Beletsky A.V."/>
            <person name="Sokolova D.S."/>
            <person name="Samigullina S.R."/>
            <person name="Poltaraus A.B."/>
            <person name="Avtukh A.N."/>
            <person name="Tereshina V.M."/>
            <person name="Zhaparov N.S."/>
            <person name="Mardanov A.V."/>
            <person name="Nazina T.N."/>
        </authorList>
    </citation>
    <scope>NUCLEOTIDE SEQUENCE [LARGE SCALE GENOMIC DNA]</scope>
    <source>
        <strain evidence="9 10">9FUS</strain>
    </source>
</reference>
<dbReference type="Gene3D" id="2.40.10.350">
    <property type="entry name" value="Rod shape-determining protein MreC, domain 2"/>
    <property type="match status" value="1"/>
</dbReference>
<evidence type="ECO:0000259" key="8">
    <source>
        <dbReference type="Pfam" id="PF04085"/>
    </source>
</evidence>
<dbReference type="Proteomes" id="UP001568698">
    <property type="component" value="Unassembled WGS sequence"/>
</dbReference>
<feature type="transmembrane region" description="Helical" evidence="7">
    <location>
        <begin position="7"/>
        <end position="26"/>
    </location>
</feature>
<evidence type="ECO:0000313" key="9">
    <source>
        <dbReference type="EMBL" id="MEZ7198079.1"/>
    </source>
</evidence>
<dbReference type="PIRSF" id="PIRSF038471">
    <property type="entry name" value="MreC"/>
    <property type="match status" value="1"/>
</dbReference>
<keyword evidence="7" id="KW-0472">Membrane</keyword>
<evidence type="ECO:0000256" key="1">
    <source>
        <dbReference type="ARBA" id="ARBA00009369"/>
    </source>
</evidence>
<organism evidence="9 10">
    <name type="scientific">Pseudodesulfovibrio karagichevae</name>
    <dbReference type="NCBI Taxonomy" id="3239305"/>
    <lineage>
        <taxon>Bacteria</taxon>
        <taxon>Pseudomonadati</taxon>
        <taxon>Thermodesulfobacteriota</taxon>
        <taxon>Desulfovibrionia</taxon>
        <taxon>Desulfovibrionales</taxon>
        <taxon>Desulfovibrionaceae</taxon>
    </lineage>
</organism>
<gene>
    <name evidence="9" type="primary">mreC</name>
    <name evidence="9" type="ORF">AB6M95_15095</name>
</gene>
<dbReference type="InterPro" id="IPR055342">
    <property type="entry name" value="MreC_beta-barrel_core"/>
</dbReference>
<keyword evidence="3 5" id="KW-0133">Cell shape</keyword>
<dbReference type="PANTHER" id="PTHR34138:SF1">
    <property type="entry name" value="CELL SHAPE-DETERMINING PROTEIN MREC"/>
    <property type="match status" value="1"/>
</dbReference>
<evidence type="ECO:0000313" key="10">
    <source>
        <dbReference type="Proteomes" id="UP001568698"/>
    </source>
</evidence>
<dbReference type="PANTHER" id="PTHR34138">
    <property type="entry name" value="CELL SHAPE-DETERMINING PROTEIN MREC"/>
    <property type="match status" value="1"/>
</dbReference>
<feature type="compositionally biased region" description="Low complexity" evidence="6">
    <location>
        <begin position="281"/>
        <end position="297"/>
    </location>
</feature>
<proteinExistence type="inferred from homology"/>
<dbReference type="EMBL" id="JBGLYH010000051">
    <property type="protein sequence ID" value="MEZ7198079.1"/>
    <property type="molecule type" value="Genomic_DNA"/>
</dbReference>
<comment type="similarity">
    <text evidence="1 5">Belongs to the MreC family.</text>
</comment>
<comment type="function">
    <text evidence="5">Involved in formation and maintenance of cell shape.</text>
</comment>
<evidence type="ECO:0000256" key="2">
    <source>
        <dbReference type="ARBA" id="ARBA00013855"/>
    </source>
</evidence>
<evidence type="ECO:0000256" key="4">
    <source>
        <dbReference type="ARBA" id="ARBA00032089"/>
    </source>
</evidence>
<feature type="domain" description="Rod shape-determining protein MreC beta-barrel core" evidence="8">
    <location>
        <begin position="129"/>
        <end position="268"/>
    </location>
</feature>
<comment type="caution">
    <text evidence="9">The sequence shown here is derived from an EMBL/GenBank/DDBJ whole genome shotgun (WGS) entry which is preliminary data.</text>
</comment>
<dbReference type="RefSeq" id="WP_371387578.1">
    <property type="nucleotide sequence ID" value="NZ_JBGLYH010000051.1"/>
</dbReference>
<sequence length="311" mass="32626">MRGLKKIAILIVACLFVYLSLFTWNLRTGHLDALSAHTGLDISGIILKPGIWVAEQVSGFWHRYIYLVGLKQDNDTLREEAADLRRTNMLMGAQARSAARLEALLGFRPPEKWTFSGARVIGQRMGPAGALDTVVVDKGKASGVTDDMPVASLKGLVGRILRSGAATSTVLLLTDPNSRIAVIGAGNRSPGMLSGQGYGEPLQLRYVNQNAPVDPGELLLSSGLSGIYPKGLPVAKVTKIRRSDISLFLTVQAEPLVDVAGLEEVLLLSREPEAAVEAGTGNAAVPGAQAGPAPEAGPGSGKEDASGAADQ</sequence>
<dbReference type="InterPro" id="IPR042175">
    <property type="entry name" value="Cell/Rod_MreC_2"/>
</dbReference>
<keyword evidence="10" id="KW-1185">Reference proteome</keyword>
<dbReference type="NCBIfam" id="TIGR00219">
    <property type="entry name" value="mreC"/>
    <property type="match status" value="1"/>
</dbReference>
<evidence type="ECO:0000256" key="7">
    <source>
        <dbReference type="SAM" id="Phobius"/>
    </source>
</evidence>
<dbReference type="Pfam" id="PF04085">
    <property type="entry name" value="MreC"/>
    <property type="match status" value="1"/>
</dbReference>
<accession>A0ABV4K521</accession>
<dbReference type="Gene3D" id="2.40.10.340">
    <property type="entry name" value="Rod shape-determining protein MreC, domain 1"/>
    <property type="match status" value="1"/>
</dbReference>
<keyword evidence="7" id="KW-1133">Transmembrane helix</keyword>
<dbReference type="InterPro" id="IPR042177">
    <property type="entry name" value="Cell/Rod_1"/>
</dbReference>
<protein>
    <recommendedName>
        <fullName evidence="2 5">Cell shape-determining protein MreC</fullName>
    </recommendedName>
    <alternativeName>
        <fullName evidence="4 5">Cell shape protein MreC</fullName>
    </alternativeName>
</protein>
<evidence type="ECO:0000256" key="6">
    <source>
        <dbReference type="SAM" id="MobiDB-lite"/>
    </source>
</evidence>
<dbReference type="InterPro" id="IPR007221">
    <property type="entry name" value="MreC"/>
</dbReference>
<keyword evidence="7" id="KW-0812">Transmembrane</keyword>